<feature type="compositionally biased region" description="Low complexity" evidence="1">
    <location>
        <begin position="1"/>
        <end position="33"/>
    </location>
</feature>
<keyword evidence="4" id="KW-1185">Reference proteome</keyword>
<dbReference type="PANTHER" id="PTHR34385">
    <property type="entry name" value="D-ALANYL-D-ALANINE CARBOXYPEPTIDASE"/>
    <property type="match status" value="1"/>
</dbReference>
<protein>
    <submittedName>
        <fullName evidence="3">D-alanyl-D-alanine carboxypeptidase</fullName>
    </submittedName>
</protein>
<evidence type="ECO:0000313" key="3">
    <source>
        <dbReference type="EMBL" id="SOC56820.1"/>
    </source>
</evidence>
<dbReference type="CDD" id="cd14852">
    <property type="entry name" value="LD-carboxypeptidase"/>
    <property type="match status" value="1"/>
</dbReference>
<accession>A0A285VRW5</accession>
<evidence type="ECO:0000259" key="2">
    <source>
        <dbReference type="Pfam" id="PF02557"/>
    </source>
</evidence>
<dbReference type="InterPro" id="IPR052179">
    <property type="entry name" value="DD-CPase-like"/>
</dbReference>
<sequence length="290" mass="30689">MLAVSPVSADAPVGAPAAPAPQSAPVAVATPTVPGEPGRSAPHARRESLCDPGQEAGRAEGPVPGAAGRAGLERFGPTVVSWACDPFAAVAGLPATELEAGEPERLYTLLTRDQGIEPLDYAPDDLVPLFDGPYRARAEVADQLVLLVEAARTAGHPVVSVTSGFRDYATQQGTYEDWVRRSGPEQADRVSARPGFSEHQLGLAVDLTGTCGGFACFGESPEGQWVAENAHRFGFIIRYPEGGADVTGYAYEPWHLRYVGPRAAWAMHLRGEVYWENYAAVALSAADVRP</sequence>
<dbReference type="SUPFAM" id="SSF55166">
    <property type="entry name" value="Hedgehog/DD-peptidase"/>
    <property type="match status" value="1"/>
</dbReference>
<evidence type="ECO:0000256" key="1">
    <source>
        <dbReference type="SAM" id="MobiDB-lite"/>
    </source>
</evidence>
<name>A0A285VRW5_9MICO</name>
<dbReference type="PANTHER" id="PTHR34385:SF1">
    <property type="entry name" value="PEPTIDOGLYCAN L-ALANYL-D-GLUTAMATE ENDOPEPTIDASE CWLK"/>
    <property type="match status" value="1"/>
</dbReference>
<dbReference type="AlphaFoldDB" id="A0A285VRW5"/>
<keyword evidence="3" id="KW-0121">Carboxypeptidase</keyword>
<dbReference type="Gene3D" id="3.30.1380.10">
    <property type="match status" value="1"/>
</dbReference>
<dbReference type="InterPro" id="IPR003709">
    <property type="entry name" value="VanY-like_core_dom"/>
</dbReference>
<dbReference type="EMBL" id="OBQK01000009">
    <property type="protein sequence ID" value="SOC56820.1"/>
    <property type="molecule type" value="Genomic_DNA"/>
</dbReference>
<keyword evidence="3" id="KW-0645">Protease</keyword>
<reference evidence="4" key="1">
    <citation type="submission" date="2017-08" db="EMBL/GenBank/DDBJ databases">
        <authorList>
            <person name="Varghese N."/>
            <person name="Submissions S."/>
        </authorList>
    </citation>
    <scope>NUCLEOTIDE SEQUENCE [LARGE SCALE GENOMIC DNA]</scope>
    <source>
        <strain evidence="4">USBA17B2</strain>
    </source>
</reference>
<dbReference type="Pfam" id="PF02557">
    <property type="entry name" value="VanY"/>
    <property type="match status" value="1"/>
</dbReference>
<dbReference type="GO" id="GO:0004180">
    <property type="term" value="F:carboxypeptidase activity"/>
    <property type="evidence" value="ECO:0007669"/>
    <property type="project" value="UniProtKB-KW"/>
</dbReference>
<feature type="region of interest" description="Disordered" evidence="1">
    <location>
        <begin position="1"/>
        <end position="69"/>
    </location>
</feature>
<gene>
    <name evidence="3" type="ORF">SAMN05421879_10928</name>
</gene>
<organism evidence="3 4">
    <name type="scientific">Ornithinimicrobium cerasi</name>
    <dbReference type="NCBI Taxonomy" id="2248773"/>
    <lineage>
        <taxon>Bacteria</taxon>
        <taxon>Bacillati</taxon>
        <taxon>Actinomycetota</taxon>
        <taxon>Actinomycetes</taxon>
        <taxon>Micrococcales</taxon>
        <taxon>Ornithinimicrobiaceae</taxon>
        <taxon>Ornithinimicrobium</taxon>
    </lineage>
</organism>
<evidence type="ECO:0000313" key="4">
    <source>
        <dbReference type="Proteomes" id="UP000219688"/>
    </source>
</evidence>
<feature type="domain" description="D-alanyl-D-alanine carboxypeptidase-like core" evidence="2">
    <location>
        <begin position="137"/>
        <end position="260"/>
    </location>
</feature>
<dbReference type="InterPro" id="IPR058193">
    <property type="entry name" value="VanY/YodJ_core_dom"/>
</dbReference>
<dbReference type="GO" id="GO:0006508">
    <property type="term" value="P:proteolysis"/>
    <property type="evidence" value="ECO:0007669"/>
    <property type="project" value="InterPro"/>
</dbReference>
<dbReference type="Proteomes" id="UP000219688">
    <property type="component" value="Unassembled WGS sequence"/>
</dbReference>
<proteinExistence type="predicted"/>
<dbReference type="InterPro" id="IPR009045">
    <property type="entry name" value="Zn_M74/Hedgehog-like"/>
</dbReference>
<keyword evidence="3" id="KW-0378">Hydrolase</keyword>